<comment type="caution">
    <text evidence="2">The sequence shown here is derived from an EMBL/GenBank/DDBJ whole genome shotgun (WGS) entry which is preliminary data.</text>
</comment>
<keyword evidence="3" id="KW-1185">Reference proteome</keyword>
<reference evidence="2" key="1">
    <citation type="submission" date="2022-11" db="EMBL/GenBank/DDBJ databases">
        <authorList>
            <person name="Petersen C."/>
        </authorList>
    </citation>
    <scope>NUCLEOTIDE SEQUENCE</scope>
    <source>
        <strain evidence="2">IBT 34128</strain>
    </source>
</reference>
<organism evidence="2 3">
    <name type="scientific">Penicillium alfredii</name>
    <dbReference type="NCBI Taxonomy" id="1506179"/>
    <lineage>
        <taxon>Eukaryota</taxon>
        <taxon>Fungi</taxon>
        <taxon>Dikarya</taxon>
        <taxon>Ascomycota</taxon>
        <taxon>Pezizomycotina</taxon>
        <taxon>Eurotiomycetes</taxon>
        <taxon>Eurotiomycetidae</taxon>
        <taxon>Eurotiales</taxon>
        <taxon>Aspergillaceae</taxon>
        <taxon>Penicillium</taxon>
    </lineage>
</organism>
<evidence type="ECO:0000313" key="2">
    <source>
        <dbReference type="EMBL" id="KAJ5086968.1"/>
    </source>
</evidence>
<evidence type="ECO:0000313" key="3">
    <source>
        <dbReference type="Proteomes" id="UP001141434"/>
    </source>
</evidence>
<dbReference type="RefSeq" id="XP_056509093.1">
    <property type="nucleotide sequence ID" value="XM_056658800.1"/>
</dbReference>
<evidence type="ECO:0000256" key="1">
    <source>
        <dbReference type="SAM" id="MobiDB-lite"/>
    </source>
</evidence>
<feature type="compositionally biased region" description="Basic and acidic residues" evidence="1">
    <location>
        <begin position="223"/>
        <end position="241"/>
    </location>
</feature>
<gene>
    <name evidence="2" type="ORF">NUU61_008275</name>
</gene>
<dbReference type="AlphaFoldDB" id="A0A9W9JZ42"/>
<accession>A0A9W9JZ42</accession>
<reference evidence="2" key="2">
    <citation type="journal article" date="2023" name="IMA Fungus">
        <title>Comparative genomic study of the Penicillium genus elucidates a diverse pangenome and 15 lateral gene transfer events.</title>
        <authorList>
            <person name="Petersen C."/>
            <person name="Sorensen T."/>
            <person name="Nielsen M.R."/>
            <person name="Sondergaard T.E."/>
            <person name="Sorensen J.L."/>
            <person name="Fitzpatrick D.A."/>
            <person name="Frisvad J.C."/>
            <person name="Nielsen K.L."/>
        </authorList>
    </citation>
    <scope>NUCLEOTIDE SEQUENCE</scope>
    <source>
        <strain evidence="2">IBT 34128</strain>
    </source>
</reference>
<dbReference type="GeneID" id="81397969"/>
<name>A0A9W9JZ42_9EURO</name>
<dbReference type="InterPro" id="IPR011011">
    <property type="entry name" value="Znf_FYVE_PHD"/>
</dbReference>
<feature type="region of interest" description="Disordered" evidence="1">
    <location>
        <begin position="206"/>
        <end position="268"/>
    </location>
</feature>
<dbReference type="SUPFAM" id="SSF57903">
    <property type="entry name" value="FYVE/PHD zinc finger"/>
    <property type="match status" value="1"/>
</dbReference>
<protein>
    <recommendedName>
        <fullName evidence="4">Zinc finger PHD-type domain-containing protein</fullName>
    </recommendedName>
</protein>
<sequence length="268" mass="30695">MAYLTKFGKRKETGNGEGSSAPPEIRCQCGDKSYGEQAMIKCNFCFTLQHWECYGYNAEDDYRIPELHACYDCLVPSMMPDNPGLLAEMTNVVLLRKGVALILKEGVSNLNSTFAEKLHCTEEQAREIVYRLRKEYLLTPTRGWNLPGFWTQQKPKFTFVKSLQSVQWVVRHVLDPMLHIKDCYEAPSPAQRWEWNKARRRAEMEETLKRKRDSDESAESSESPEHPSKKARTEETKEASPARRTTPHSRLSPPSQSHSPADPAAKTE</sequence>
<dbReference type="EMBL" id="JAPMSZ010000010">
    <property type="protein sequence ID" value="KAJ5086968.1"/>
    <property type="molecule type" value="Genomic_DNA"/>
</dbReference>
<feature type="compositionally biased region" description="Basic and acidic residues" evidence="1">
    <location>
        <begin position="206"/>
        <end position="215"/>
    </location>
</feature>
<proteinExistence type="predicted"/>
<dbReference type="InterPro" id="IPR013083">
    <property type="entry name" value="Znf_RING/FYVE/PHD"/>
</dbReference>
<dbReference type="Gene3D" id="3.30.40.10">
    <property type="entry name" value="Zinc/RING finger domain, C3HC4 (zinc finger)"/>
    <property type="match status" value="1"/>
</dbReference>
<evidence type="ECO:0008006" key="4">
    <source>
        <dbReference type="Google" id="ProtNLM"/>
    </source>
</evidence>
<feature type="compositionally biased region" description="Polar residues" evidence="1">
    <location>
        <begin position="248"/>
        <end position="259"/>
    </location>
</feature>
<dbReference type="Proteomes" id="UP001141434">
    <property type="component" value="Unassembled WGS sequence"/>
</dbReference>
<dbReference type="OrthoDB" id="1928087at2759"/>